<sequence length="170" mass="19426">MRFANVNRPHWTTDVGIVDDKPPSDTEQIRTGSGSVFISTCGGQNPTRRTKDGFERKGGEMVIKNRLNGEFDGTKRFAELKRWIGNKMVELVEHRLCPNSNWQFQYAVMSSTIGKNENHLRRSGWRLIAPGRDIVSIPSYKSIPNSVRLPIEESSQNMIKLFRKFNNEGD</sequence>
<name>A0A6H5HF70_9HEMI</name>
<evidence type="ECO:0000313" key="2">
    <source>
        <dbReference type="Proteomes" id="UP000479000"/>
    </source>
</evidence>
<evidence type="ECO:0000313" key="1">
    <source>
        <dbReference type="EMBL" id="CAB0015679.1"/>
    </source>
</evidence>
<dbReference type="AlphaFoldDB" id="A0A6H5HF70"/>
<dbReference type="EMBL" id="CADCXU010029344">
    <property type="protein sequence ID" value="CAB0015679.1"/>
    <property type="molecule type" value="Genomic_DNA"/>
</dbReference>
<reference evidence="1 2" key="1">
    <citation type="submission" date="2020-02" db="EMBL/GenBank/DDBJ databases">
        <authorList>
            <person name="Ferguson B K."/>
        </authorList>
    </citation>
    <scope>NUCLEOTIDE SEQUENCE [LARGE SCALE GENOMIC DNA]</scope>
</reference>
<gene>
    <name evidence="1" type="ORF">NTEN_LOCUS20019</name>
</gene>
<dbReference type="Proteomes" id="UP000479000">
    <property type="component" value="Unassembled WGS sequence"/>
</dbReference>
<protein>
    <submittedName>
        <fullName evidence="1">Uncharacterized protein</fullName>
    </submittedName>
</protein>
<proteinExistence type="predicted"/>
<organism evidence="1 2">
    <name type="scientific">Nesidiocoris tenuis</name>
    <dbReference type="NCBI Taxonomy" id="355587"/>
    <lineage>
        <taxon>Eukaryota</taxon>
        <taxon>Metazoa</taxon>
        <taxon>Ecdysozoa</taxon>
        <taxon>Arthropoda</taxon>
        <taxon>Hexapoda</taxon>
        <taxon>Insecta</taxon>
        <taxon>Pterygota</taxon>
        <taxon>Neoptera</taxon>
        <taxon>Paraneoptera</taxon>
        <taxon>Hemiptera</taxon>
        <taxon>Heteroptera</taxon>
        <taxon>Panheteroptera</taxon>
        <taxon>Cimicomorpha</taxon>
        <taxon>Miridae</taxon>
        <taxon>Dicyphina</taxon>
        <taxon>Nesidiocoris</taxon>
    </lineage>
</organism>
<accession>A0A6H5HF70</accession>
<keyword evidence="2" id="KW-1185">Reference proteome</keyword>